<dbReference type="PANTHER" id="PTHR11439:SF467">
    <property type="entry name" value="INTEGRASE CATALYTIC DOMAIN-CONTAINING PROTEIN"/>
    <property type="match status" value="1"/>
</dbReference>
<dbReference type="PROSITE" id="PS50994">
    <property type="entry name" value="INTEGRASE"/>
    <property type="match status" value="1"/>
</dbReference>
<reference evidence="7 8" key="1">
    <citation type="submission" date="2016-02" db="EMBL/GenBank/DDBJ databases">
        <title>Genome analysis of coral dinoflagellate symbionts highlights evolutionary adaptations to a symbiotic lifestyle.</title>
        <authorList>
            <person name="Aranda M."/>
            <person name="Li Y."/>
            <person name="Liew Y.J."/>
            <person name="Baumgarten S."/>
            <person name="Simakov O."/>
            <person name="Wilson M."/>
            <person name="Piel J."/>
            <person name="Ashoor H."/>
            <person name="Bougouffa S."/>
            <person name="Bajic V.B."/>
            <person name="Ryu T."/>
            <person name="Ravasi T."/>
            <person name="Bayer T."/>
            <person name="Micklem G."/>
            <person name="Kim H."/>
            <person name="Bhak J."/>
            <person name="Lajeunesse T.C."/>
            <person name="Voolstra C.R."/>
        </authorList>
    </citation>
    <scope>NUCLEOTIDE SEQUENCE [LARGE SCALE GENOMIC DNA]</scope>
    <source>
        <strain evidence="7 8">CCMP2467</strain>
    </source>
</reference>
<dbReference type="InterPro" id="IPR036397">
    <property type="entry name" value="RNaseH_sf"/>
</dbReference>
<feature type="region of interest" description="Disordered" evidence="3">
    <location>
        <begin position="1"/>
        <end position="61"/>
    </location>
</feature>
<comment type="caution">
    <text evidence="7">The sequence shown here is derived from an EMBL/GenBank/DDBJ whole genome shotgun (WGS) entry which is preliminary data.</text>
</comment>
<dbReference type="GO" id="GO:0015074">
    <property type="term" value="P:DNA integration"/>
    <property type="evidence" value="ECO:0007669"/>
    <property type="project" value="InterPro"/>
</dbReference>
<evidence type="ECO:0000256" key="1">
    <source>
        <dbReference type="PROSITE-ProRule" id="PRU00723"/>
    </source>
</evidence>
<feature type="region of interest" description="Disordered" evidence="3">
    <location>
        <begin position="969"/>
        <end position="1037"/>
    </location>
</feature>
<protein>
    <submittedName>
        <fullName evidence="7">Putative transposon protein</fullName>
    </submittedName>
</protein>
<feature type="domain" description="CCHC-type" evidence="5">
    <location>
        <begin position="954"/>
        <end position="969"/>
    </location>
</feature>
<feature type="region of interest" description="Disordered" evidence="3">
    <location>
        <begin position="1054"/>
        <end position="1075"/>
    </location>
</feature>
<gene>
    <name evidence="7" type="primary">TY5A</name>
    <name evidence="7" type="ORF">AK812_SmicGene29423</name>
</gene>
<dbReference type="PANTHER" id="PTHR11439">
    <property type="entry name" value="GAG-POL-RELATED RETROTRANSPOSON"/>
    <property type="match status" value="1"/>
</dbReference>
<keyword evidence="1" id="KW-0479">Metal-binding</keyword>
<feature type="region of interest" description="Disordered" evidence="3">
    <location>
        <begin position="2884"/>
        <end position="2912"/>
    </location>
</feature>
<dbReference type="InterPro" id="IPR013103">
    <property type="entry name" value="RVT_2"/>
</dbReference>
<dbReference type="Proteomes" id="UP000186817">
    <property type="component" value="Unassembled WGS sequence"/>
</dbReference>
<dbReference type="PROSITE" id="PS50158">
    <property type="entry name" value="ZF_CCHC"/>
    <property type="match status" value="1"/>
</dbReference>
<organism evidence="7 8">
    <name type="scientific">Symbiodinium microadriaticum</name>
    <name type="common">Dinoflagellate</name>
    <name type="synonym">Zooxanthella microadriatica</name>
    <dbReference type="NCBI Taxonomy" id="2951"/>
    <lineage>
        <taxon>Eukaryota</taxon>
        <taxon>Sar</taxon>
        <taxon>Alveolata</taxon>
        <taxon>Dinophyceae</taxon>
        <taxon>Suessiales</taxon>
        <taxon>Symbiodiniaceae</taxon>
        <taxon>Symbiodinium</taxon>
    </lineage>
</organism>
<dbReference type="InterPro" id="IPR001878">
    <property type="entry name" value="Znf_CCHC"/>
</dbReference>
<keyword evidence="2" id="KW-0175">Coiled coil</keyword>
<dbReference type="OrthoDB" id="430476at2759"/>
<feature type="region of interest" description="Disordered" evidence="3">
    <location>
        <begin position="1700"/>
        <end position="1769"/>
    </location>
</feature>
<dbReference type="CDD" id="cd09272">
    <property type="entry name" value="RNase_HI_RT_Ty1"/>
    <property type="match status" value="1"/>
</dbReference>
<feature type="compositionally biased region" description="Acidic residues" evidence="3">
    <location>
        <begin position="1704"/>
        <end position="1730"/>
    </location>
</feature>
<dbReference type="GO" id="GO:0003676">
    <property type="term" value="F:nucleic acid binding"/>
    <property type="evidence" value="ECO:0007669"/>
    <property type="project" value="InterPro"/>
</dbReference>
<keyword evidence="1" id="KW-0862">Zinc</keyword>
<feature type="region of interest" description="Disordered" evidence="3">
    <location>
        <begin position="614"/>
        <end position="641"/>
    </location>
</feature>
<feature type="compositionally biased region" description="Pro residues" evidence="3">
    <location>
        <begin position="2903"/>
        <end position="2912"/>
    </location>
</feature>
<dbReference type="GO" id="GO:0008270">
    <property type="term" value="F:zinc ion binding"/>
    <property type="evidence" value="ECO:0007669"/>
    <property type="project" value="UniProtKB-KW"/>
</dbReference>
<dbReference type="InterPro" id="IPR000571">
    <property type="entry name" value="Znf_CCCH"/>
</dbReference>
<feature type="region of interest" description="Disordered" evidence="3">
    <location>
        <begin position="859"/>
        <end position="921"/>
    </location>
</feature>
<keyword evidence="1" id="KW-0863">Zinc-finger</keyword>
<accession>A0A1Q9D1U3</accession>
<feature type="compositionally biased region" description="Polar residues" evidence="3">
    <location>
        <begin position="36"/>
        <end position="52"/>
    </location>
</feature>
<feature type="domain" description="Integrase catalytic" evidence="6">
    <location>
        <begin position="1727"/>
        <end position="1902"/>
    </location>
</feature>
<keyword evidence="8" id="KW-1185">Reference proteome</keyword>
<dbReference type="InterPro" id="IPR012337">
    <property type="entry name" value="RNaseH-like_sf"/>
</dbReference>
<evidence type="ECO:0000259" key="4">
    <source>
        <dbReference type="PROSITE" id="PS50103"/>
    </source>
</evidence>
<feature type="compositionally biased region" description="Basic and acidic residues" evidence="3">
    <location>
        <begin position="18"/>
        <end position="27"/>
    </location>
</feature>
<evidence type="ECO:0000259" key="5">
    <source>
        <dbReference type="PROSITE" id="PS50158"/>
    </source>
</evidence>
<dbReference type="Gene3D" id="3.30.420.10">
    <property type="entry name" value="Ribonuclease H-like superfamily/Ribonuclease H"/>
    <property type="match status" value="1"/>
</dbReference>
<name>A0A1Q9D1U3_SYMMI</name>
<feature type="compositionally biased region" description="Polar residues" evidence="3">
    <location>
        <begin position="972"/>
        <end position="996"/>
    </location>
</feature>
<feature type="domain" description="C3H1-type" evidence="4">
    <location>
        <begin position="918"/>
        <end position="947"/>
    </location>
</feature>
<feature type="compositionally biased region" description="Basic and acidic residues" evidence="3">
    <location>
        <begin position="2886"/>
        <end position="2902"/>
    </location>
</feature>
<evidence type="ECO:0000313" key="8">
    <source>
        <dbReference type="Proteomes" id="UP000186817"/>
    </source>
</evidence>
<dbReference type="Pfam" id="PF07727">
    <property type="entry name" value="RVT_2"/>
    <property type="match status" value="1"/>
</dbReference>
<proteinExistence type="predicted"/>
<feature type="compositionally biased region" description="Low complexity" evidence="3">
    <location>
        <begin position="860"/>
        <end position="881"/>
    </location>
</feature>
<dbReference type="SUPFAM" id="SSF53098">
    <property type="entry name" value="Ribonuclease H-like"/>
    <property type="match status" value="1"/>
</dbReference>
<evidence type="ECO:0000313" key="7">
    <source>
        <dbReference type="EMBL" id="OLP89142.1"/>
    </source>
</evidence>
<feature type="region of interest" description="Disordered" evidence="3">
    <location>
        <begin position="1396"/>
        <end position="1417"/>
    </location>
</feature>
<evidence type="ECO:0000256" key="2">
    <source>
        <dbReference type="SAM" id="Coils"/>
    </source>
</evidence>
<feature type="compositionally biased region" description="Low complexity" evidence="3">
    <location>
        <begin position="1003"/>
        <end position="1028"/>
    </location>
</feature>
<dbReference type="EMBL" id="LSRX01000776">
    <property type="protein sequence ID" value="OLP89142.1"/>
    <property type="molecule type" value="Genomic_DNA"/>
</dbReference>
<feature type="zinc finger region" description="C3H1-type" evidence="1">
    <location>
        <begin position="918"/>
        <end position="947"/>
    </location>
</feature>
<evidence type="ECO:0000256" key="3">
    <source>
        <dbReference type="SAM" id="MobiDB-lite"/>
    </source>
</evidence>
<feature type="coiled-coil region" evidence="2">
    <location>
        <begin position="1214"/>
        <end position="1258"/>
    </location>
</feature>
<feature type="compositionally biased region" description="Basic and acidic residues" evidence="3">
    <location>
        <begin position="1731"/>
        <end position="1740"/>
    </location>
</feature>
<evidence type="ECO:0000259" key="6">
    <source>
        <dbReference type="PROSITE" id="PS50994"/>
    </source>
</evidence>
<dbReference type="PROSITE" id="PS50103">
    <property type="entry name" value="ZF_C3H1"/>
    <property type="match status" value="1"/>
</dbReference>
<sequence>MRADRSAGRPLEPPQRGQEGDSGRGREVIGLGIPSPESSVFASVDSATSMRSNPPRVGDEPHQAARTLQMEYAAYDNGEGQPMVRWVARLTEFLRATTARLKSKGNFGNMYKGMRVRRMHSGINSKTLGENVIFSWQGSSVEYHMVIGLQRSSMEYHMAIGLQSSSMEYRGLIGLQCSSVEYHLVIGLQRSSSVQYHMAIGLQTSSMEYRGVIGLQCNSVEYHLVIGLHRSSMEYHMAIGLQSSSMEYRGVIGLQCSSVEYHLVIGLPRSSVEYHVAIGLQRSMEYRMVIVLQSSMEYHVAIGLQRSMEYRMVIVVQSSMEYRMVIVSQSSMEYLVAIGLQSSMEYLVAIGLQSSMEYLVAIGLQSSMEYLVAIGLQSSMEYLVAIGLQSSMEYLVAIGLQSSMEYLVAIGLQSSMEYLVAIGLQSSMEYLVAIGLQSSMEYLVAIGLQSSMEYLVAIGLQSSMEYLVAIGLQSSMEYLVAIGLQSSMEYLVAIGLQSSMEYLVAIGLQSSMEYLVAIGLQSSMEYLVAIGLQSSMEYLVAIGLQSSMEYLVAIGLQSSMEYLAAIGLQSSMEYLTVIKPCSQEREAQNPSQLDLLGVIAAGMKQLQEAQVRALDKKSSGGDQETVKPGTATLPELRAPEPETSPVEVQDWLQLLQAPMADLSDNSHEWWAQVQSLAIKGYEQWSSATPLERLSMKQPYSKELEEGRFARLNSRAASMLLAALDSTVRADLVMRRSMQSATGILYRVLTLYQPGGENEKRLVLDQLQAPSACMEPAKEAKSLRDWERWLRRAKDIGVTTPDATVLARALSNIMKGVLENHPDAAFGTSLVKNELKLDTKPTNASVVAFHRHLLAEAEALSTGTKARTATSTTASTDTSRTSPPEKQPRLKELRTVGSAETTQAPKAKAMSTPSSAGSPKTPKPCLWFAKSDSGCRKGAECPFEHVWGDVAKTGRCLLCSAVGHVKKECPTKNKATQAPSSRQRSDGQAASAPTTGAANKAMIAAPESTSAASSTQPAAEPSPTSSPSSRRPPEEDHPETLKKIMDDASKMLKSLMASSSQATSSSTSGSVPSYESIQKQLDELRLKAMKVEGGGSPGCPDKGVLLDSGSTHVLRPARDELEEENTKAVSVTLAGDEQKVLRQAPSGSILLAVDEKDRVQTIVPFGAMMDRLNCTLKWNKQGLVLVHPKHGRIKTRVRAGCPEMTDAGQAAEIIAELEMRKVEELKEKTKSLQHKLSALRAIEVKNEDWRTNLAAYAQEGCVVDGLQVLFKCPVFQDLPEAVTATMVPNVEVNDKSGWEYLKELPLSRRLRKRLLRSRAWVLNLFSGKKHSADPLQEVNGQVNLDTNTEVVILNVDVLLNGGWSLMGPTYKALMWAAMSGRLKAVLGVPPAKTFGYQRQEEKAGPPKPLRSSTQPYGVSDLHPVERHRVDRETSLLARQLLLYLVAHASSKGTGVKFCLGSPEDVTDAEAEKQALSLSRAPIMKSFLEVTMPLGMKRWFFEKGTVGSPGRAATTFVTNLPFEAQDHLREPSSDNGAKSKYGGSWTTSMRRSLARDLRETGVASTRAWHHKEISPDLRKLSAEQAWRLHVERDHVPFRKDCEQCVMSLGSGRPHRRTKQKSAYVLSVDIGGPLRATSRDGHGYGYRYFLAASYTKPRFADQPDPLPPSPEELASDDYDFRNLDLEVAPAHEEEKVDMGYGVGDVPVDPEEDPLQEGDLGEQVEPPQEEEEVEPAIRKLKAEELWNDDELAEQQQEKDKKDGEELDGNTEVPTDNLYFVKPLKAKKSKAVMQAIREIVLQLKHENLPVVRIHSDRAHELRSPGLREWALDQGIMLTRTEGQSPQSNGTAERAVRYLKGKARLMLRSSGLNASHWATAMITAAHHQREGRLRPETYEPLCPYGSRVAIKKKRYGDGGKHDLMPHWVKGTYLGPVWDVRNGSAVLEDENGRIMVTTNVRANLHDPGIAGDAPEVELQPPSRRRLRGKSKVDENGVAVRAARGVSNNPDRRKLVEEIIELMAKDPVHKVTRTPVANQSATSQRSTYATVGAYNHGGVFGLTKYTEEAKALTEKITALLRMDFPGECFTSATVIQNTVMPTHRDLFNDFDSRNLISPLKVTAGAAVWEELKPGDKFLGTYYEMSVKDKPIPGQLHMLTGPVMINPRRWHTAVQGSEGPRLLIAGHTIGSWRKLTDEMSGRLEQLGFVMPEDPADEAILKSLQQNPFSGEGCSMIIEEDDVISDFESFDGIAEVEQDICRCAKAAAENLYTPNVERLLSELDGELRVVHTVHPAEVERSLPEWIPSMMDELKALEGMKAIKRVRGKEAKDFANTPGAVIVPGKGVYTVKPPSKPNTLFRRKTRIVGCGNFQKKSEEEINYSGGAAAEGVRLLAAEASWLCNGDVCNAFLRAPVPEGTLLAIRPPTVLVRAGLVAAHELWIALTAVYGFRSSPRWWSTYRTDMMKKAITKLGLRFEQGTAEPNIWRVFDKAGNLCGLIAVYVDDYLVAAPKEVCQDVHDWFSSTWQTTEVQFATHENSLRFLEMEMRVVQNDAGDFEGYSLDQEGYIQEVLRHHGIGERQVSTIPAARDWMSLDPSTFPESYDDRSLKEAQSLTGELAWLAQRTRPDLGFTVSVMGTLMSKDPERAAMIGRKALSYLNHTKGWKLRYKADQMPSTLIAYTDSSYAPDGCRSHGGAVVFWSGAPVAWRSGRQSLITTSSAETELLAASEGTTLMASIDALLHNVGAHASSRELRVDNSAAITLASEEGGSWRTRHLKVRAGALRQRIQVRGYRTADDDASPLAVDSSLELYGIILMLVICTIALWEMGRSCYRSHNEAVRLRSLQTDAKLSKKELRTLNAYLKRNPTDLSSAEKEEMVSLADQAGVDLTGILRRSSARESESSSRTSTEEVRVPPPPPPPPVAEACAADEQLLYRRSHLPNGVAPRGGLWSRPREGKRATLDVDERPRERYRWSMLRMTMGKANQWSDGWRD</sequence>
<dbReference type="InterPro" id="IPR001584">
    <property type="entry name" value="Integrase_cat-core"/>
</dbReference>